<sequence length="961" mass="108510">MPDEPAILDSAAVTFLADPFELVPVIRDILRTRYCVPGSILLVEGLERVAVSRSGRWQAVRLLLGDGVLCIQALLGGNMHRFVQTGEVALGSYIRCEEFHAEWQQVGEQAMVTLVVEDLVTVGWNESYRALQKGQDSLTQPVPELDVQPHQDLTSAQPEDTPKPSPRQDQDFDDDDEAAAEEAFQAFETLTHPSKPKTPRPSVPKSGQPIALPRDWHDPQAPLKLTTLRSIPHLPYKQNWSCNVLAIIASLSPIEPSNLPPHRQRTARLADPSTSKQVHLTVFLDPEEFNPRIGSAVLLVGVKNHRFDGGSLKKYESDRKNGKWWFEDPVELAWCDVDGIKAWWSEVTESTETLFSTSANTNVDISISKDHSSQKLMTSPGHLTSQKAAIDRFLSDLSSWDLLYLRDKIRNTTITLSGLDDLPLELIGLVLSFLDLDDYRACNLVSKAWHRSWTHDGVLGCALRQFFPGLMETYPSTLSKPLFSLALKKRLKWQQTHRRCQWIPWDEGLSRDFTEPPTSQTNTKRVGAPYPFMYANNKLAWQPQLDRVIVDDLQTRVRQRYLPPGGAQSGIYFQLAAISDQLVVLVENAQPYRKIFVADLATKEWKTLLLPGPYATAHMEHRTLAVVTKTGQIMVFVWGERTTQLDLTDAQTHPANSERLFGGVPKVLPHPTQPNVVFAVWVYSHKPLSGRSECVDGIFKETIELDKRLCSFVVVKFEDGRAVWQATESIANPLQQVRKECFDEIWLAMSFSCQKSDNYGSFALGIYRIQERSRSKPQLCVCCEPLNRQGDWGAITFNTLSQTFKHHEYKSERLDLVWDGDTLDPILMMGYLLFAHVHLWNEDLLLAATTPAPDEYFRLHLNMINRVGNRTGSSSYWTSIPLRTSREAERVQVFQDDDFVIVPTLGGVSIIEPTDSPLPPGALTEDDFTTDPITAGRQHVRHWPSTTLVEIKHRPIMSMGS</sequence>
<feature type="compositionally biased region" description="Acidic residues" evidence="1">
    <location>
        <begin position="171"/>
        <end position="180"/>
    </location>
</feature>
<evidence type="ECO:0000313" key="4">
    <source>
        <dbReference type="Proteomes" id="UP000635477"/>
    </source>
</evidence>
<accession>A0A8H4XN75</accession>
<dbReference type="SUPFAM" id="SSF81383">
    <property type="entry name" value="F-box domain"/>
    <property type="match status" value="1"/>
</dbReference>
<dbReference type="InterPro" id="IPR001810">
    <property type="entry name" value="F-box_dom"/>
</dbReference>
<feature type="compositionally biased region" description="Basic and acidic residues" evidence="1">
    <location>
        <begin position="160"/>
        <end position="170"/>
    </location>
</feature>
<protein>
    <recommendedName>
        <fullName evidence="2">F-box domain-containing protein</fullName>
    </recommendedName>
</protein>
<organism evidence="3 4">
    <name type="scientific">Fusarium zealandicum</name>
    <dbReference type="NCBI Taxonomy" id="1053134"/>
    <lineage>
        <taxon>Eukaryota</taxon>
        <taxon>Fungi</taxon>
        <taxon>Dikarya</taxon>
        <taxon>Ascomycota</taxon>
        <taxon>Pezizomycotina</taxon>
        <taxon>Sordariomycetes</taxon>
        <taxon>Hypocreomycetidae</taxon>
        <taxon>Hypocreales</taxon>
        <taxon>Nectriaceae</taxon>
        <taxon>Fusarium</taxon>
        <taxon>Fusarium staphyleae species complex</taxon>
    </lineage>
</organism>
<dbReference type="Pfam" id="PF12937">
    <property type="entry name" value="F-box-like"/>
    <property type="match status" value="1"/>
</dbReference>
<evidence type="ECO:0000256" key="1">
    <source>
        <dbReference type="SAM" id="MobiDB-lite"/>
    </source>
</evidence>
<keyword evidence="4" id="KW-1185">Reference proteome</keyword>
<dbReference type="OrthoDB" id="1918685at2759"/>
<dbReference type="CDD" id="cd09917">
    <property type="entry name" value="F-box_SF"/>
    <property type="match status" value="1"/>
</dbReference>
<comment type="caution">
    <text evidence="3">The sequence shown here is derived from an EMBL/GenBank/DDBJ whole genome shotgun (WGS) entry which is preliminary data.</text>
</comment>
<dbReference type="InterPro" id="IPR036047">
    <property type="entry name" value="F-box-like_dom_sf"/>
</dbReference>
<reference evidence="3" key="1">
    <citation type="journal article" date="2020" name="BMC Genomics">
        <title>Correction to: Identification and distribution of gene clusters required for synthesis of sphingolipid metabolism inhibitors in diverse species of the filamentous fungus Fusarium.</title>
        <authorList>
            <person name="Kim H.S."/>
            <person name="Lohmar J.M."/>
            <person name="Busman M."/>
            <person name="Brown D.W."/>
            <person name="Naumann T.A."/>
            <person name="Divon H.H."/>
            <person name="Lysoe E."/>
            <person name="Uhlig S."/>
            <person name="Proctor R.H."/>
        </authorList>
    </citation>
    <scope>NUCLEOTIDE SEQUENCE</scope>
    <source>
        <strain evidence="3">NRRL 22465</strain>
    </source>
</reference>
<proteinExistence type="predicted"/>
<reference evidence="3" key="2">
    <citation type="submission" date="2020-05" db="EMBL/GenBank/DDBJ databases">
        <authorList>
            <person name="Kim H.-S."/>
            <person name="Proctor R.H."/>
            <person name="Brown D.W."/>
        </authorList>
    </citation>
    <scope>NUCLEOTIDE SEQUENCE</scope>
    <source>
        <strain evidence="3">NRRL 22465</strain>
    </source>
</reference>
<name>A0A8H4XN75_9HYPO</name>
<feature type="domain" description="F-box" evidence="2">
    <location>
        <begin position="419"/>
        <end position="451"/>
    </location>
</feature>
<dbReference type="Proteomes" id="UP000635477">
    <property type="component" value="Unassembled WGS sequence"/>
</dbReference>
<dbReference type="AlphaFoldDB" id="A0A8H4XN75"/>
<feature type="region of interest" description="Disordered" evidence="1">
    <location>
        <begin position="150"/>
        <end position="218"/>
    </location>
</feature>
<evidence type="ECO:0000313" key="3">
    <source>
        <dbReference type="EMBL" id="KAF4981383.1"/>
    </source>
</evidence>
<gene>
    <name evidence="3" type="ORF">FZEAL_2813</name>
</gene>
<dbReference type="EMBL" id="JABEYC010000172">
    <property type="protein sequence ID" value="KAF4981383.1"/>
    <property type="molecule type" value="Genomic_DNA"/>
</dbReference>
<evidence type="ECO:0000259" key="2">
    <source>
        <dbReference type="Pfam" id="PF12937"/>
    </source>
</evidence>